<feature type="region of interest" description="Disordered" evidence="1">
    <location>
        <begin position="717"/>
        <end position="804"/>
    </location>
</feature>
<feature type="region of interest" description="Disordered" evidence="1">
    <location>
        <begin position="655"/>
        <end position="677"/>
    </location>
</feature>
<protein>
    <submittedName>
        <fullName evidence="3">Uncharacterized protein</fullName>
    </submittedName>
</protein>
<feature type="compositionally biased region" description="Polar residues" evidence="1">
    <location>
        <begin position="1217"/>
        <end position="1228"/>
    </location>
</feature>
<feature type="region of interest" description="Disordered" evidence="1">
    <location>
        <begin position="850"/>
        <end position="869"/>
    </location>
</feature>
<organism evidence="3 4">
    <name type="scientific">Cryptolaemus montrouzieri</name>
    <dbReference type="NCBI Taxonomy" id="559131"/>
    <lineage>
        <taxon>Eukaryota</taxon>
        <taxon>Metazoa</taxon>
        <taxon>Ecdysozoa</taxon>
        <taxon>Arthropoda</taxon>
        <taxon>Hexapoda</taxon>
        <taxon>Insecta</taxon>
        <taxon>Pterygota</taxon>
        <taxon>Neoptera</taxon>
        <taxon>Endopterygota</taxon>
        <taxon>Coleoptera</taxon>
        <taxon>Polyphaga</taxon>
        <taxon>Cucujiformia</taxon>
        <taxon>Coccinelloidea</taxon>
        <taxon>Coccinellidae</taxon>
        <taxon>Scymninae</taxon>
        <taxon>Scymnini</taxon>
        <taxon>Cryptolaemus</taxon>
    </lineage>
</organism>
<feature type="transmembrane region" description="Helical" evidence="2">
    <location>
        <begin position="47"/>
        <end position="70"/>
    </location>
</feature>
<keyword evidence="2" id="KW-0472">Membrane</keyword>
<evidence type="ECO:0000256" key="2">
    <source>
        <dbReference type="SAM" id="Phobius"/>
    </source>
</evidence>
<feature type="compositionally biased region" description="Basic and acidic residues" evidence="1">
    <location>
        <begin position="903"/>
        <end position="922"/>
    </location>
</feature>
<proteinExistence type="predicted"/>
<reference evidence="3 4" key="1">
    <citation type="journal article" date="2021" name="BMC Biol.">
        <title>Horizontally acquired antibacterial genes associated with adaptive radiation of ladybird beetles.</title>
        <authorList>
            <person name="Li H.S."/>
            <person name="Tang X.F."/>
            <person name="Huang Y.H."/>
            <person name="Xu Z.Y."/>
            <person name="Chen M.L."/>
            <person name="Du X.Y."/>
            <person name="Qiu B.Y."/>
            <person name="Chen P.T."/>
            <person name="Zhang W."/>
            <person name="Slipinski A."/>
            <person name="Escalona H.E."/>
            <person name="Waterhouse R.M."/>
            <person name="Zwick A."/>
            <person name="Pang H."/>
        </authorList>
    </citation>
    <scope>NUCLEOTIDE SEQUENCE [LARGE SCALE GENOMIC DNA]</scope>
    <source>
        <strain evidence="3">SYSU2018</strain>
    </source>
</reference>
<feature type="compositionally biased region" description="Basic and acidic residues" evidence="1">
    <location>
        <begin position="732"/>
        <end position="762"/>
    </location>
</feature>
<feature type="region of interest" description="Disordered" evidence="1">
    <location>
        <begin position="1207"/>
        <end position="1241"/>
    </location>
</feature>
<feature type="transmembrane region" description="Helical" evidence="2">
    <location>
        <begin position="109"/>
        <end position="132"/>
    </location>
</feature>
<evidence type="ECO:0000313" key="3">
    <source>
        <dbReference type="EMBL" id="KAL3274431.1"/>
    </source>
</evidence>
<feature type="region of interest" description="Disordered" evidence="1">
    <location>
        <begin position="903"/>
        <end position="934"/>
    </location>
</feature>
<gene>
    <name evidence="3" type="ORF">HHI36_015819</name>
</gene>
<dbReference type="AlphaFoldDB" id="A0ABD2N6R4"/>
<dbReference type="EMBL" id="JABFTP020000062">
    <property type="protein sequence ID" value="KAL3274431.1"/>
    <property type="molecule type" value="Genomic_DNA"/>
</dbReference>
<keyword evidence="2" id="KW-0812">Transmembrane</keyword>
<evidence type="ECO:0000256" key="1">
    <source>
        <dbReference type="SAM" id="MobiDB-lite"/>
    </source>
</evidence>
<feature type="region of interest" description="Disordered" evidence="1">
    <location>
        <begin position="148"/>
        <end position="180"/>
    </location>
</feature>
<feature type="compositionally biased region" description="Polar residues" evidence="1">
    <location>
        <begin position="850"/>
        <end position="860"/>
    </location>
</feature>
<dbReference type="Proteomes" id="UP001516400">
    <property type="component" value="Unassembled WGS sequence"/>
</dbReference>
<evidence type="ECO:0000313" key="4">
    <source>
        <dbReference type="Proteomes" id="UP001516400"/>
    </source>
</evidence>
<feature type="compositionally biased region" description="Polar residues" evidence="1">
    <location>
        <begin position="659"/>
        <end position="670"/>
    </location>
</feature>
<keyword evidence="4" id="KW-1185">Reference proteome</keyword>
<accession>A0ABD2N6R4</accession>
<feature type="region of interest" description="Disordered" evidence="1">
    <location>
        <begin position="249"/>
        <end position="272"/>
    </location>
</feature>
<feature type="compositionally biased region" description="Low complexity" evidence="1">
    <location>
        <begin position="257"/>
        <end position="271"/>
    </location>
</feature>
<name>A0ABD2N6R4_9CUCU</name>
<keyword evidence="2" id="KW-1133">Transmembrane helix</keyword>
<feature type="transmembrane region" description="Helical" evidence="2">
    <location>
        <begin position="21"/>
        <end position="41"/>
    </location>
</feature>
<feature type="transmembrane region" description="Helical" evidence="2">
    <location>
        <begin position="82"/>
        <end position="103"/>
    </location>
</feature>
<feature type="compositionally biased region" description="Basic residues" evidence="1">
    <location>
        <begin position="1229"/>
        <end position="1241"/>
    </location>
</feature>
<sequence length="1241" mass="142873">MERRRSCDIPHQVLYSYATRYLRIVQTILCIICFCLAIYFWSSLTALTAVTVILFATSFGFFTITIIDVFAAMKNRQYTTPVWLGLSFLAAFMFFLSFGLMILQAALTHILIGIIFLITAVVFLLDAIYIMVEFFKLYFPKKIHPTTDETTDTPLDLQSSSQKPTEDAETKGLANEIDQEPISEVPVEMRTFSPRTAALPRKPSSSSQFPITSYGGTFPVAGRDAAPLPTPDNLTGLEPVRYTQIHVSRRVTKESSPEVQSSASEEAASQRFEQRGDLYLPLEEQIIQRREYIPVETGIRQPYGRYASGQSTRRQRSDVYNTRRETNVGRQYAPEGLYTQVRQSQIDESNYVEDTYGKFDEQFRAASEESCKPRKEQCRAECNLNPAGNQTSIPQRKTAESIHHEKVVPRCAQTEACQCCCRKISSEPREQVTPFVTHHYDQSPCICGYTHYQASTVIRGAVRQYPEDSLEEQQREIRDQLHQMRDSYRQHVCSCHDKPIKEKNCRNSFKDGIYSSDRGSQDSSVLDFSDYNIRTSSMGEENSNRSWKSAVLNCRSPVKTIHVETGEKWNSSKDPRSSTVIRSRVSEGIGVKNVLPEYERPSLSRDMRFEETFNEYTIEKPHVGDEIEKPYRYRKTMPLSQARGFAFRLDQRRLDSLDENSGPQQTSNSNLEDERFSNQWESRPTVWKLANLNIHPYRKRETVVSSKMDADYIRQYRQSMKPTGIPQDESIMDDKRNSTKSRESAAVDPGEPSRVERKESNKSKGSTSIRFEYSEDIKTIPDSSTPKKVSADSYLDDSGQISRGGIMDTRVEDTTINRKMSDIPEDSDVSRKSTKSSFENNAVILQSNRLPSDQRPSIPSHSIFDSDPNIRDERTTFVKQGEKWASETESFVPKLTSRPLEAKFRENQKTWEPQDERKRESSIPKMSQTPLEAERGFNFQKKCFPPYGLGEQAQIEKRATVQAWRDAVQPFPASESRPMQRLSSSRKNTLEHIEELVEEVPQRSRKANLPRMLHPIEEQRRREGSVVSEDEDRKSHIPFYGGIPQNRMMEKELPCNCNCICTNTKPEFCGNQQHHDTKKYPILPLNELPYHPKDDFKLPIRTSRSSSHDEKKLYPSLAREKNMLWEDTDSVKKTSFLQDESLPHRINMFPVGCNCMSGAGPLEERMYQHRRTTYPMRSPLRGNLMKKRSLECLPQCPSCPKRKAREARMSGVEMENDNPTFYQDNSSHIQRRPMKRTHPDT</sequence>
<comment type="caution">
    <text evidence="3">The sequence shown here is derived from an EMBL/GenBank/DDBJ whole genome shotgun (WGS) entry which is preliminary data.</text>
</comment>